<feature type="compositionally biased region" description="Low complexity" evidence="1">
    <location>
        <begin position="281"/>
        <end position="329"/>
    </location>
</feature>
<accession>A0A8A2VKW0</accession>
<evidence type="ECO:0000313" key="2">
    <source>
        <dbReference type="EMBL" id="QSX01146.1"/>
    </source>
</evidence>
<keyword evidence="3" id="KW-1185">Reference proteome</keyword>
<dbReference type="Proteomes" id="UP000663203">
    <property type="component" value="Chromosome"/>
</dbReference>
<dbReference type="KEGG" id="hakz:J0X25_05920"/>
<feature type="region of interest" description="Disordered" evidence="1">
    <location>
        <begin position="486"/>
        <end position="511"/>
    </location>
</feature>
<evidence type="ECO:0000256" key="1">
    <source>
        <dbReference type="SAM" id="MobiDB-lite"/>
    </source>
</evidence>
<organism evidence="2 3">
    <name type="scientific">Haloterrigena alkaliphila</name>
    <dbReference type="NCBI Taxonomy" id="2816475"/>
    <lineage>
        <taxon>Archaea</taxon>
        <taxon>Methanobacteriati</taxon>
        <taxon>Methanobacteriota</taxon>
        <taxon>Stenosarchaea group</taxon>
        <taxon>Halobacteria</taxon>
        <taxon>Halobacteriales</taxon>
        <taxon>Natrialbaceae</taxon>
        <taxon>Haloterrigena</taxon>
    </lineage>
</organism>
<dbReference type="RefSeq" id="WP_207290860.1">
    <property type="nucleotide sequence ID" value="NZ_CP071462.1"/>
</dbReference>
<dbReference type="EMBL" id="CP071462">
    <property type="protein sequence ID" value="QSX01146.1"/>
    <property type="molecule type" value="Genomic_DNA"/>
</dbReference>
<feature type="region of interest" description="Disordered" evidence="1">
    <location>
        <begin position="213"/>
        <end position="426"/>
    </location>
</feature>
<gene>
    <name evidence="2" type="ORF">J0X25_05920</name>
</gene>
<dbReference type="GeneID" id="63186823"/>
<feature type="compositionally biased region" description="Polar residues" evidence="1">
    <location>
        <begin position="407"/>
        <end position="421"/>
    </location>
</feature>
<feature type="compositionally biased region" description="Basic and acidic residues" evidence="1">
    <location>
        <begin position="360"/>
        <end position="393"/>
    </location>
</feature>
<reference evidence="2 3" key="1">
    <citation type="submission" date="2021-03" db="EMBL/GenBank/DDBJ databases">
        <title>Haloterrigena longa sp. nov. and Haloterrigena limicola sp. nov., extremely halophilic archaea isolated from a salt lake.</title>
        <authorList>
            <person name="Henglin C."/>
        </authorList>
    </citation>
    <scope>NUCLEOTIDE SEQUENCE [LARGE SCALE GENOMIC DNA]</scope>
    <source>
        <strain evidence="2 3">KZCA68</strain>
    </source>
</reference>
<name>A0A8A2VKW0_9EURY</name>
<protein>
    <submittedName>
        <fullName evidence="2">Uncharacterized protein</fullName>
    </submittedName>
</protein>
<evidence type="ECO:0000313" key="3">
    <source>
        <dbReference type="Proteomes" id="UP000663203"/>
    </source>
</evidence>
<dbReference type="AlphaFoldDB" id="A0A8A2VKW0"/>
<sequence length="511" mass="53954">MRRDRSGEHSRDVLRCADLLGSFGVTPADVRAQRREYRTTVPPGAADDASLETILAEVLADARDRSALVSHLIGRSDRGLSCSARYAQRALGRELEALFEAIGWSFEWTRTGPTENGRDRLELTATDPNGRSRETTITYPETPLADDNLPAVLRAVDERLLAGTDATMVLLSTGVDRWRAALVETSELDDLRDRYGPRLSAFDRPLLPAHGLEAYVPDDPDRDRLDPANATESDPWPPWALERAERHSGSLGSAVDASAADAGDDRSAVGSLIDEAEPDRAATPTGASNSSSASASKSTAPSEPSESAAPSEPSKSAAASKPSEPAATSNPSTEAGGFEIRGGSPTVSRVGDGDGPDTDVSPRDVADSMLEDQRERETESAVGRASDDSRADAAENGDDANDGFGTLSGSTKTARVTNDSFGTGEEFATADDRYRALGIALGAGGAVSVRGLLEDDDFLPELPAAGPTETRIEFAESFDPDAVEAATASAEREGFEWVDSGSLETTRLPDG</sequence>
<feature type="compositionally biased region" description="Low complexity" evidence="1">
    <location>
        <begin position="249"/>
        <end position="261"/>
    </location>
</feature>
<proteinExistence type="predicted"/>
<feature type="region of interest" description="Disordered" evidence="1">
    <location>
        <begin position="115"/>
        <end position="136"/>
    </location>
</feature>